<evidence type="ECO:0000313" key="3">
    <source>
        <dbReference type="Proteomes" id="UP000886602"/>
    </source>
</evidence>
<accession>A0A9D7F6V6</accession>
<dbReference type="SUPFAM" id="SSF81301">
    <property type="entry name" value="Nucleotidyltransferase"/>
    <property type="match status" value="1"/>
</dbReference>
<dbReference type="InterPro" id="IPR002934">
    <property type="entry name" value="Polymerase_NTP_transf_dom"/>
</dbReference>
<reference evidence="2" key="1">
    <citation type="submission" date="2020-10" db="EMBL/GenBank/DDBJ databases">
        <title>Connecting structure to function with the recovery of over 1000 high-quality activated sludge metagenome-assembled genomes encoding full-length rRNA genes using long-read sequencing.</title>
        <authorList>
            <person name="Singleton C.M."/>
            <person name="Petriglieri F."/>
            <person name="Kristensen J.M."/>
            <person name="Kirkegaard R.H."/>
            <person name="Michaelsen T.Y."/>
            <person name="Andersen M.H."/>
            <person name="Karst S.M."/>
            <person name="Dueholm M.S."/>
            <person name="Nielsen P.H."/>
            <person name="Albertsen M."/>
        </authorList>
    </citation>
    <scope>NUCLEOTIDE SEQUENCE</scope>
    <source>
        <strain evidence="2">EsbW_18-Q3-R4-48_MAXAC.044</strain>
    </source>
</reference>
<sequence length="103" mass="11473">MALLCLALDHLAPELPIGARVFAFGSHAEGSARADSDIDLLIIEPEVKDRAAEMIRLSALLGRQLIPADVEVMSSEMFCRQREIPNTLAWRVARQGIEYEFVH</sequence>
<dbReference type="Proteomes" id="UP000886602">
    <property type="component" value="Unassembled WGS sequence"/>
</dbReference>
<gene>
    <name evidence="2" type="ORF">IPJ48_09120</name>
</gene>
<dbReference type="GO" id="GO:0016779">
    <property type="term" value="F:nucleotidyltransferase activity"/>
    <property type="evidence" value="ECO:0007669"/>
    <property type="project" value="InterPro"/>
</dbReference>
<feature type="domain" description="Polymerase nucleotidyl transferase" evidence="1">
    <location>
        <begin position="15"/>
        <end position="54"/>
    </location>
</feature>
<protein>
    <submittedName>
        <fullName evidence="2">Nucleotidyltransferase domain-containing protein</fullName>
    </submittedName>
</protein>
<dbReference type="CDD" id="cd05403">
    <property type="entry name" value="NT_KNTase_like"/>
    <property type="match status" value="1"/>
</dbReference>
<dbReference type="Gene3D" id="3.30.460.10">
    <property type="entry name" value="Beta Polymerase, domain 2"/>
    <property type="match status" value="1"/>
</dbReference>
<dbReference type="InterPro" id="IPR043519">
    <property type="entry name" value="NT_sf"/>
</dbReference>
<dbReference type="Pfam" id="PF01909">
    <property type="entry name" value="NTP_transf_2"/>
    <property type="match status" value="1"/>
</dbReference>
<organism evidence="2 3">
    <name type="scientific">Candidatus Propionivibrio dominans</name>
    <dbReference type="NCBI Taxonomy" id="2954373"/>
    <lineage>
        <taxon>Bacteria</taxon>
        <taxon>Pseudomonadati</taxon>
        <taxon>Pseudomonadota</taxon>
        <taxon>Betaproteobacteria</taxon>
        <taxon>Rhodocyclales</taxon>
        <taxon>Rhodocyclaceae</taxon>
        <taxon>Propionivibrio</taxon>
    </lineage>
</organism>
<evidence type="ECO:0000259" key="1">
    <source>
        <dbReference type="Pfam" id="PF01909"/>
    </source>
</evidence>
<name>A0A9D7F6V6_9RHOO</name>
<evidence type="ECO:0000313" key="2">
    <source>
        <dbReference type="EMBL" id="MBK7423235.1"/>
    </source>
</evidence>
<proteinExistence type="predicted"/>
<dbReference type="EMBL" id="JADJNC010000012">
    <property type="protein sequence ID" value="MBK7423235.1"/>
    <property type="molecule type" value="Genomic_DNA"/>
</dbReference>
<comment type="caution">
    <text evidence="2">The sequence shown here is derived from an EMBL/GenBank/DDBJ whole genome shotgun (WGS) entry which is preliminary data.</text>
</comment>
<dbReference type="AlphaFoldDB" id="A0A9D7F6V6"/>